<reference evidence="2 3" key="1">
    <citation type="journal article" date="2015" name="Fungal Genet. Biol.">
        <title>Evolution of novel wood decay mechanisms in Agaricales revealed by the genome sequences of Fistulina hepatica and Cylindrobasidium torrendii.</title>
        <authorList>
            <person name="Floudas D."/>
            <person name="Held B.W."/>
            <person name="Riley R."/>
            <person name="Nagy L.G."/>
            <person name="Koehler G."/>
            <person name="Ransdell A.S."/>
            <person name="Younus H."/>
            <person name="Chow J."/>
            <person name="Chiniquy J."/>
            <person name="Lipzen A."/>
            <person name="Tritt A."/>
            <person name="Sun H."/>
            <person name="Haridas S."/>
            <person name="LaButti K."/>
            <person name="Ohm R.A."/>
            <person name="Kues U."/>
            <person name="Blanchette R.A."/>
            <person name="Grigoriev I.V."/>
            <person name="Minto R.E."/>
            <person name="Hibbett D.S."/>
        </authorList>
    </citation>
    <scope>NUCLEOTIDE SEQUENCE [LARGE SCALE GENOMIC DNA]</scope>
    <source>
        <strain evidence="2 3">ATCC 64428</strain>
    </source>
</reference>
<sequence>MSLDRYHFARRSRGLWDFFGRRRRLIDQWNITRVLEGAKLTIGRDESGTLRARKIHPGGLDSPPSIVSPNHPSQRSLRLYLGRMSGVNWLDANTIAAYRHALEAPFLSLYYPQVIARIPMFPRIENPVILDLYTHDTFRRAPQDGFGSERMGLRGQEPGSASA</sequence>
<keyword evidence="3" id="KW-1185">Reference proteome</keyword>
<protein>
    <submittedName>
        <fullName evidence="2">Uncharacterized protein</fullName>
    </submittedName>
</protein>
<proteinExistence type="predicted"/>
<organism evidence="2 3">
    <name type="scientific">Fistulina hepatica ATCC 64428</name>
    <dbReference type="NCBI Taxonomy" id="1128425"/>
    <lineage>
        <taxon>Eukaryota</taxon>
        <taxon>Fungi</taxon>
        <taxon>Dikarya</taxon>
        <taxon>Basidiomycota</taxon>
        <taxon>Agaricomycotina</taxon>
        <taxon>Agaricomycetes</taxon>
        <taxon>Agaricomycetidae</taxon>
        <taxon>Agaricales</taxon>
        <taxon>Fistulinaceae</taxon>
        <taxon>Fistulina</taxon>
    </lineage>
</organism>
<accession>A0A0D7AG10</accession>
<dbReference type="Proteomes" id="UP000054144">
    <property type="component" value="Unassembled WGS sequence"/>
</dbReference>
<evidence type="ECO:0000313" key="3">
    <source>
        <dbReference type="Proteomes" id="UP000054144"/>
    </source>
</evidence>
<gene>
    <name evidence="2" type="ORF">FISHEDRAFT_57572</name>
</gene>
<name>A0A0D7AG10_9AGAR</name>
<feature type="region of interest" description="Disordered" evidence="1">
    <location>
        <begin position="141"/>
        <end position="163"/>
    </location>
</feature>
<evidence type="ECO:0000256" key="1">
    <source>
        <dbReference type="SAM" id="MobiDB-lite"/>
    </source>
</evidence>
<dbReference type="EMBL" id="KN881676">
    <property type="protein sequence ID" value="KIY50231.1"/>
    <property type="molecule type" value="Genomic_DNA"/>
</dbReference>
<dbReference type="AlphaFoldDB" id="A0A0D7AG10"/>
<evidence type="ECO:0000313" key="2">
    <source>
        <dbReference type="EMBL" id="KIY50231.1"/>
    </source>
</evidence>